<proteinExistence type="predicted"/>
<keyword evidence="1" id="KW-1133">Transmembrane helix</keyword>
<feature type="transmembrane region" description="Helical" evidence="1">
    <location>
        <begin position="202"/>
        <end position="220"/>
    </location>
</feature>
<feature type="transmembrane region" description="Helical" evidence="1">
    <location>
        <begin position="163"/>
        <end position="182"/>
    </location>
</feature>
<feature type="transmembrane region" description="Helical" evidence="1">
    <location>
        <begin position="241"/>
        <end position="261"/>
    </location>
</feature>
<feature type="transmembrane region" description="Helical" evidence="1">
    <location>
        <begin position="319"/>
        <end position="338"/>
    </location>
</feature>
<feature type="transmembrane region" description="Helical" evidence="1">
    <location>
        <begin position="101"/>
        <end position="126"/>
    </location>
</feature>
<feature type="transmembrane region" description="Helical" evidence="1">
    <location>
        <begin position="56"/>
        <end position="80"/>
    </location>
</feature>
<evidence type="ECO:0000256" key="1">
    <source>
        <dbReference type="SAM" id="Phobius"/>
    </source>
</evidence>
<feature type="transmembrane region" description="Helical" evidence="1">
    <location>
        <begin position="32"/>
        <end position="50"/>
    </location>
</feature>
<keyword evidence="1" id="KW-0812">Transmembrane</keyword>
<feature type="transmembrane region" description="Helical" evidence="1">
    <location>
        <begin position="344"/>
        <end position="364"/>
    </location>
</feature>
<evidence type="ECO:0000313" key="2">
    <source>
        <dbReference type="EMBL" id="VAW90573.1"/>
    </source>
</evidence>
<gene>
    <name evidence="2" type="ORF">MNBD_GAMMA21-14</name>
</gene>
<dbReference type="AlphaFoldDB" id="A0A3B0ZR58"/>
<name>A0A3B0ZR58_9ZZZZ</name>
<keyword evidence="1" id="KW-0472">Membrane</keyword>
<organism evidence="2">
    <name type="scientific">hydrothermal vent metagenome</name>
    <dbReference type="NCBI Taxonomy" id="652676"/>
    <lineage>
        <taxon>unclassified sequences</taxon>
        <taxon>metagenomes</taxon>
        <taxon>ecological metagenomes</taxon>
    </lineage>
</organism>
<dbReference type="Gene3D" id="1.20.1740.10">
    <property type="entry name" value="Amino acid/polyamine transporter I"/>
    <property type="match status" value="1"/>
</dbReference>
<dbReference type="EMBL" id="UOFR01000001">
    <property type="protein sequence ID" value="VAW90573.1"/>
    <property type="molecule type" value="Genomic_DNA"/>
</dbReference>
<feature type="transmembrane region" description="Helical" evidence="1">
    <location>
        <begin position="273"/>
        <end position="294"/>
    </location>
</feature>
<protein>
    <submittedName>
        <fullName evidence="2">Uncharacterized protein</fullName>
    </submittedName>
</protein>
<reference evidence="2" key="1">
    <citation type="submission" date="2018-06" db="EMBL/GenBank/DDBJ databases">
        <authorList>
            <person name="Zhirakovskaya E."/>
        </authorList>
    </citation>
    <scope>NUCLEOTIDE SEQUENCE</scope>
</reference>
<accession>A0A3B0ZR58</accession>
<feature type="transmembrane region" description="Helical" evidence="1">
    <location>
        <begin position="132"/>
        <end position="151"/>
    </location>
</feature>
<sequence>MSSKHPPSQDSCNSEATAPTVRKIIPAMSTPLASIFGSGFLVVVPILASAVGPYSILAMGVVAVVAFLVGAIIRHNILCAEPVLLKGDQRFTVMVERLSDFALVAAYVVSVCLYIHILSSFVLSAFGLDSSFNNSLLTTIIIGVITVIGLFGGLKPLENMERWALYVTMVLLLVLLILFGIYDIKQYVSQQRFSLPDMPPRTAWEIITIVAGTLIIVQGFETTRYLGGTFDAATRIRASRWSQYFSLSIYVIFVALALPIVSVLNGNYNDNSLITIAATASLLLPLPLIVAASLSQFSAAVADTLAAAANMQEASQQRIGLRWGYLFVGSAAMALAWSGSTFEIIVLASRAFAFYYLLQCLVAFSVCRNHFERIRFIFMAFILAFVLLFAVPAA</sequence>
<feature type="transmembrane region" description="Helical" evidence="1">
    <location>
        <begin position="376"/>
        <end position="393"/>
    </location>
</feature>